<feature type="domain" description="TIR" evidence="1">
    <location>
        <begin position="13"/>
        <end position="122"/>
    </location>
</feature>
<dbReference type="Gene3D" id="3.40.50.10140">
    <property type="entry name" value="Toll/interleukin-1 receptor homology (TIR) domain"/>
    <property type="match status" value="1"/>
</dbReference>
<dbReference type="eggNOG" id="COG4916">
    <property type="taxonomic scope" value="Bacteria"/>
</dbReference>
<reference evidence="3" key="1">
    <citation type="submission" date="2008-03" db="EMBL/GenBank/DDBJ databases">
        <title>Complete sequence of chromosome of Beijerinckia indica subsp. indica ATCC 9039.</title>
        <authorList>
            <consortium name="US DOE Joint Genome Institute"/>
            <person name="Copeland A."/>
            <person name="Lucas S."/>
            <person name="Lapidus A."/>
            <person name="Glavina del Rio T."/>
            <person name="Dalin E."/>
            <person name="Tice H."/>
            <person name="Bruce D."/>
            <person name="Goodwin L."/>
            <person name="Pitluck S."/>
            <person name="LaButti K."/>
            <person name="Schmutz J."/>
            <person name="Larimer F."/>
            <person name="Land M."/>
            <person name="Hauser L."/>
            <person name="Kyrpides N."/>
            <person name="Mikhailova N."/>
            <person name="Dunfield P.F."/>
            <person name="Dedysh S.N."/>
            <person name="Liesack W."/>
            <person name="Saw J.H."/>
            <person name="Alam M."/>
            <person name="Chen Y."/>
            <person name="Murrell J.C."/>
            <person name="Richardson P."/>
        </authorList>
    </citation>
    <scope>NUCLEOTIDE SEQUENCE [LARGE SCALE GENOMIC DNA]</scope>
    <source>
        <strain evidence="3">ATCC 9039 / DSM 1715 / NCIMB 8712</strain>
    </source>
</reference>
<dbReference type="KEGG" id="bid:Bind_1772"/>
<dbReference type="InterPro" id="IPR027417">
    <property type="entry name" value="P-loop_NTPase"/>
</dbReference>
<dbReference type="GO" id="GO:0007165">
    <property type="term" value="P:signal transduction"/>
    <property type="evidence" value="ECO:0007669"/>
    <property type="project" value="InterPro"/>
</dbReference>
<dbReference type="InterPro" id="IPR035897">
    <property type="entry name" value="Toll_tir_struct_dom_sf"/>
</dbReference>
<dbReference type="SUPFAM" id="SSF52200">
    <property type="entry name" value="Toll/Interleukin receptor TIR domain"/>
    <property type="match status" value="1"/>
</dbReference>
<dbReference type="Proteomes" id="UP000001695">
    <property type="component" value="Chromosome"/>
</dbReference>
<gene>
    <name evidence="2" type="ordered locus">Bind_1772</name>
</gene>
<name>B2ICX9_BEII9</name>
<dbReference type="InterPro" id="IPR011990">
    <property type="entry name" value="TPR-like_helical_dom_sf"/>
</dbReference>
<dbReference type="OrthoDB" id="5379851at2"/>
<evidence type="ECO:0000259" key="1">
    <source>
        <dbReference type="Pfam" id="PF13676"/>
    </source>
</evidence>
<dbReference type="Pfam" id="PF13676">
    <property type="entry name" value="TIR_2"/>
    <property type="match status" value="1"/>
</dbReference>
<sequence length="981" mass="109956">MNEDSKSSRRFAIALSFPGEHREYVERVALALLPELGGEQGKARIFYDAWHESKVIGYNSNRKLQKVYSKDSDLIVPFYCKDYLEKKWCGVELRAIEELLFDQEYERVLPFRFDMVDIPGSFKTDVFPIITERSPEDIARLILERYMELHGDEVVQTTSPHATPAHAIPADISRITEYAPTQLIGREAETQLLHDAWAKAQNNETKRPHLLTFVALGGEGKTSLVAKWAAELAHLDWPGCDAVFAWSFYSQGSEGQVAPSSEFFLKEALTFFGDSVMADSAVGAFDKGRRLAELVGGRQALLILDGLEPLQYAPTSPTPGELKDPGLAALLKGLATKNYGLCVVTTRYSIPNLRAFWQNTAQEKNILRLSKEAGVALLRVLGVKGQQLEFETLVEDVKGHALTLNLLGAYLRDAHAGDIRKRDLINLREADEEQGGHAFRVMDAYVRWFESDRSEGKKSQRALALLRLLGLFDRPADAGCLIALWKAPLIPNLTEPLVAISEAHRNQAFTRLQDAKLVTIKRDGSGVLLTLDAHPLLRAYFALQLRTYHPEAWRVAHERLYKYLCTTTEDKPEPTLEDLQPLYQAVSHGCQAEMQQEACEMYRNRIIRESASYSTRRLGALGSNLGALACFFEQQWSRVSPVLTENAKGWLMSEAAHHLVFLGRLTEAMEPVQVALEVSIARQAWKNAAITVINLNHLERALGKVAKAVKTAELSVDYADRSTDATTLAIGFSAYAEALHQAGREAEAAAQFLKAEAIWIRLQPENPLLHSSAGFHYCDLLLAGAERAAWRGMFNSSFVPQPSLSESCREVSKHAAQTLLWSEQNAFSLLDIAHDRLTLGRTALYMTILDSDMPQQSNFCRDSLDQAIEGFRRAQVQYALVEGLLSRAWLRFLAGAPSGAESSQSDLDEAWEIVERGPMPLFMADIHLHRARLFGLSKDRPATYPWTSLQHDLTEARRLIEKHGYERRKEELEDAEAAARR</sequence>
<dbReference type="EMBL" id="CP001016">
    <property type="protein sequence ID" value="ACB95400.1"/>
    <property type="molecule type" value="Genomic_DNA"/>
</dbReference>
<dbReference type="AlphaFoldDB" id="B2ICX9"/>
<keyword evidence="3" id="KW-1185">Reference proteome</keyword>
<evidence type="ECO:0000313" key="2">
    <source>
        <dbReference type="EMBL" id="ACB95400.1"/>
    </source>
</evidence>
<dbReference type="SUPFAM" id="SSF48452">
    <property type="entry name" value="TPR-like"/>
    <property type="match status" value="1"/>
</dbReference>
<evidence type="ECO:0000313" key="3">
    <source>
        <dbReference type="Proteomes" id="UP000001695"/>
    </source>
</evidence>
<dbReference type="SUPFAM" id="SSF52540">
    <property type="entry name" value="P-loop containing nucleoside triphosphate hydrolases"/>
    <property type="match status" value="1"/>
</dbReference>
<dbReference type="InterPro" id="IPR000157">
    <property type="entry name" value="TIR_dom"/>
</dbReference>
<organism evidence="2 3">
    <name type="scientific">Beijerinckia indica subsp. indica (strain ATCC 9039 / DSM 1715 / NCIMB 8712)</name>
    <dbReference type="NCBI Taxonomy" id="395963"/>
    <lineage>
        <taxon>Bacteria</taxon>
        <taxon>Pseudomonadati</taxon>
        <taxon>Pseudomonadota</taxon>
        <taxon>Alphaproteobacteria</taxon>
        <taxon>Hyphomicrobiales</taxon>
        <taxon>Beijerinckiaceae</taxon>
        <taxon>Beijerinckia</taxon>
    </lineage>
</organism>
<proteinExistence type="predicted"/>
<protein>
    <submittedName>
        <fullName evidence="2">Conserved hypothetical WD-repeat protein alr2800</fullName>
    </submittedName>
</protein>
<dbReference type="RefSeq" id="WP_012384757.1">
    <property type="nucleotide sequence ID" value="NC_010581.1"/>
</dbReference>
<reference evidence="2 3" key="2">
    <citation type="journal article" date="2010" name="J. Bacteriol.">
        <title>Complete genome sequence of Beijerinckia indica subsp. indica.</title>
        <authorList>
            <person name="Tamas I."/>
            <person name="Dedysh S.N."/>
            <person name="Liesack W."/>
            <person name="Stott M.B."/>
            <person name="Alam M."/>
            <person name="Murrell J.C."/>
            <person name="Dunfield P.F."/>
        </authorList>
    </citation>
    <scope>NUCLEOTIDE SEQUENCE [LARGE SCALE GENOMIC DNA]</scope>
    <source>
        <strain evidence="3">ATCC 9039 / DSM 1715 / NCIMB 8712</strain>
    </source>
</reference>
<dbReference type="HOGENOM" id="CLU_013149_0_0_5"/>
<accession>B2ICX9</accession>
<dbReference type="STRING" id="395963.Bind_1772"/>